<dbReference type="EMBL" id="JANIBJ010000026">
    <property type="protein sequence ID" value="MCQ8105203.1"/>
    <property type="molecule type" value="Genomic_DNA"/>
</dbReference>
<dbReference type="Gene3D" id="1.20.120.30">
    <property type="entry name" value="Aspartate receptor, ligand-binding domain"/>
    <property type="match status" value="1"/>
</dbReference>
<protein>
    <submittedName>
        <fullName evidence="2">CZB domain-containing protein</fullName>
    </submittedName>
</protein>
<gene>
    <name evidence="2" type="ORF">NP590_13895</name>
</gene>
<reference evidence="2 3" key="1">
    <citation type="submission" date="2022-07" db="EMBL/GenBank/DDBJ databases">
        <title>Methylomonas rivi sp. nov., Methylomonas rosea sp. nov., Methylomonas aureus sp. nov. and Methylomonas subterranea sp. nov., four novel methanotrophs isolated from a freshwater creek and the deep terrestrial subsurface.</title>
        <authorList>
            <person name="Abin C."/>
            <person name="Sankaranarayanan K."/>
            <person name="Garner C."/>
            <person name="Sindelar R."/>
            <person name="Kotary K."/>
            <person name="Garner R."/>
            <person name="Barclay S."/>
            <person name="Lawson P."/>
            <person name="Krumholz L."/>
        </authorList>
    </citation>
    <scope>NUCLEOTIDE SEQUENCE [LARGE SCALE GENOMIC DNA]</scope>
    <source>
        <strain evidence="2 3">SURF-2</strain>
    </source>
</reference>
<sequence length="135" mass="14791">MEQVVAASSLRSFCELAKVDHLIYKFEVYKVLFHLSPKTAQDFAQHTECRLGKWYYGGEGKSCFSQLPGYGDIEQPHIAVHASALGALKAHAEADTASMLSHIGNMEEASLLVLANLEKMALSAEKNPSILCQAH</sequence>
<comment type="caution">
    <text evidence="2">The sequence shown here is derived from an EMBL/GenBank/DDBJ whole genome shotgun (WGS) entry which is preliminary data.</text>
</comment>
<feature type="domain" description="Chemoreceptor zinc-binding" evidence="1">
    <location>
        <begin position="21"/>
        <end position="84"/>
    </location>
</feature>
<dbReference type="InterPro" id="IPR025991">
    <property type="entry name" value="Chemoreceptor_zinc-bind_dom"/>
</dbReference>
<dbReference type="Proteomes" id="UP001524499">
    <property type="component" value="Unassembled WGS sequence"/>
</dbReference>
<proteinExistence type="predicted"/>
<evidence type="ECO:0000313" key="3">
    <source>
        <dbReference type="Proteomes" id="UP001524499"/>
    </source>
</evidence>
<name>A0ABT1TIC3_9GAMM</name>
<organism evidence="2 3">
    <name type="scientific">Methylomonas subterranea</name>
    <dbReference type="NCBI Taxonomy" id="2952225"/>
    <lineage>
        <taxon>Bacteria</taxon>
        <taxon>Pseudomonadati</taxon>
        <taxon>Pseudomonadota</taxon>
        <taxon>Gammaproteobacteria</taxon>
        <taxon>Methylococcales</taxon>
        <taxon>Methylococcaceae</taxon>
        <taxon>Methylomonas</taxon>
    </lineage>
</organism>
<evidence type="ECO:0000313" key="2">
    <source>
        <dbReference type="EMBL" id="MCQ8105203.1"/>
    </source>
</evidence>
<dbReference type="Pfam" id="PF13682">
    <property type="entry name" value="CZB"/>
    <property type="match status" value="1"/>
</dbReference>
<accession>A0ABT1TIC3</accession>
<keyword evidence="3" id="KW-1185">Reference proteome</keyword>
<evidence type="ECO:0000259" key="1">
    <source>
        <dbReference type="Pfam" id="PF13682"/>
    </source>
</evidence>